<dbReference type="EMBL" id="PGVG01000001">
    <property type="protein sequence ID" value="PJG57280.1"/>
    <property type="molecule type" value="Genomic_DNA"/>
</dbReference>
<gene>
    <name evidence="1" type="ORF">CVM73_01585</name>
</gene>
<dbReference type="Proteomes" id="UP000231194">
    <property type="component" value="Unassembled WGS sequence"/>
</dbReference>
<name>A0A2M8RHI0_9BRAD</name>
<evidence type="ECO:0008006" key="3">
    <source>
        <dbReference type="Google" id="ProtNLM"/>
    </source>
</evidence>
<evidence type="ECO:0000313" key="1">
    <source>
        <dbReference type="EMBL" id="PJG57280.1"/>
    </source>
</evidence>
<comment type="caution">
    <text evidence="1">The sequence shown here is derived from an EMBL/GenBank/DDBJ whole genome shotgun (WGS) entry which is preliminary data.</text>
</comment>
<reference evidence="1 2" key="1">
    <citation type="submission" date="2017-11" db="EMBL/GenBank/DDBJ databases">
        <title>Bradyrhizobium forestalis sp. nov., an efficient nitrogen-fixing bacterium isolated from nodules of forest legume species in the Amazon.</title>
        <authorList>
            <person name="Costa E.M."/>
            <person name="Guimaraes A."/>
            <person name="Carvalho T.S."/>
            <person name="Rodrigues T.L."/>
            <person name="Ribeiro P.R.A."/>
            <person name="Lebbe L."/>
            <person name="Willems A."/>
            <person name="Moreira F.M.S."/>
        </authorList>
    </citation>
    <scope>NUCLEOTIDE SEQUENCE [LARGE SCALE GENOMIC DNA]</scope>
    <source>
        <strain evidence="1 2">INPA54B</strain>
    </source>
</reference>
<protein>
    <recommendedName>
        <fullName evidence="3">3-keto-disaccharide hydrolase domain-containing protein</fullName>
    </recommendedName>
</protein>
<dbReference type="OrthoDB" id="9791814at2"/>
<proteinExistence type="predicted"/>
<accession>A0A2M8RHI0</accession>
<sequence length="233" mass="25139">MMRKLMICRAVLPPRPSGRARLALTVMLVLLTGGNAVAKTLNFDNAPAGMPPDGWTLTKTGQGQPKWTIEADATAPSQPNVLKQSGRATFPVAIKSDTSIGDGFVEVKFKAIAGSEDRAAGIIWRAKDADNYYVVRANALEDNVVLYRTIKGVRTSLEIVGRKGGYGVSAPVASAQWHALRCDFAGNRFKVTYDGKPLFEVEDATITDAGMIGLWTKADSVTLFDDLTYGEVK</sequence>
<dbReference type="Gene3D" id="2.60.120.560">
    <property type="entry name" value="Exo-inulinase, domain 1"/>
    <property type="match status" value="1"/>
</dbReference>
<evidence type="ECO:0000313" key="2">
    <source>
        <dbReference type="Proteomes" id="UP000231194"/>
    </source>
</evidence>
<organism evidence="1 2">
    <name type="scientific">Bradyrhizobium forestalis</name>
    <dbReference type="NCBI Taxonomy" id="1419263"/>
    <lineage>
        <taxon>Bacteria</taxon>
        <taxon>Pseudomonadati</taxon>
        <taxon>Pseudomonadota</taxon>
        <taxon>Alphaproteobacteria</taxon>
        <taxon>Hyphomicrobiales</taxon>
        <taxon>Nitrobacteraceae</taxon>
        <taxon>Bradyrhizobium</taxon>
    </lineage>
</organism>
<dbReference type="AlphaFoldDB" id="A0A2M8RHI0"/>
<keyword evidence="2" id="KW-1185">Reference proteome</keyword>